<organism evidence="1 2">
    <name type="scientific">Aeromicrobium camelliae</name>
    <dbReference type="NCBI Taxonomy" id="1538144"/>
    <lineage>
        <taxon>Bacteria</taxon>
        <taxon>Bacillati</taxon>
        <taxon>Actinomycetota</taxon>
        <taxon>Actinomycetes</taxon>
        <taxon>Propionibacteriales</taxon>
        <taxon>Nocardioidaceae</taxon>
        <taxon>Aeromicrobium</taxon>
    </lineage>
</organism>
<dbReference type="PANTHER" id="PTHR11941:SF54">
    <property type="entry name" value="ENOYL-COA HYDRATASE, MITOCHONDRIAL"/>
    <property type="match status" value="1"/>
</dbReference>
<dbReference type="CDD" id="cd06558">
    <property type="entry name" value="crotonase-like"/>
    <property type="match status" value="1"/>
</dbReference>
<dbReference type="SUPFAM" id="SSF52096">
    <property type="entry name" value="ClpP/crotonase"/>
    <property type="match status" value="1"/>
</dbReference>
<accession>A0A3N6WM69</accession>
<dbReference type="Proteomes" id="UP000275225">
    <property type="component" value="Unassembled WGS sequence"/>
</dbReference>
<reference evidence="1 2" key="1">
    <citation type="submission" date="2018-11" db="EMBL/GenBank/DDBJ databases">
        <authorList>
            <person name="Li F."/>
        </authorList>
    </citation>
    <scope>NUCLEOTIDE SEQUENCE [LARGE SCALE GENOMIC DNA]</scope>
    <source>
        <strain evidence="1 2">YS17T</strain>
    </source>
</reference>
<dbReference type="AlphaFoldDB" id="A0A3N6WM69"/>
<name>A0A3N6WM69_9ACTN</name>
<dbReference type="GO" id="GO:0006635">
    <property type="term" value="P:fatty acid beta-oxidation"/>
    <property type="evidence" value="ECO:0007669"/>
    <property type="project" value="TreeGrafter"/>
</dbReference>
<proteinExistence type="predicted"/>
<dbReference type="GO" id="GO:0016853">
    <property type="term" value="F:isomerase activity"/>
    <property type="evidence" value="ECO:0007669"/>
    <property type="project" value="UniProtKB-KW"/>
</dbReference>
<dbReference type="Gene3D" id="3.90.226.10">
    <property type="entry name" value="2-enoyl-CoA Hydratase, Chain A, domain 1"/>
    <property type="match status" value="1"/>
</dbReference>
<dbReference type="InterPro" id="IPR029045">
    <property type="entry name" value="ClpP/crotonase-like_dom_sf"/>
</dbReference>
<sequence length="330" mass="35618">MSPRLVWRVAVRGTAGPFEGISFIFPRARPRSPLRWGHVCTSPPCPRRARRCRCRRVPQGHRRQGRRLPAVRAVTVRVEREGGVATLVVSAPPLNLYSLDLHDEIDRALDQIEAELPRVLVIGAEGRIVSGGVDVAQFAACPSRDATQALYDRMMELPDRIAALRIPTIFAAHALTLTWAFEVALACDVLLASTAARFGLVERVIGLTPTMGGTQRLAARAGVARAKELVFTGTHYDAATLERWNVVNRVIEPADFDAEVHRFAQDLADGPTRAFGAAKDILRAYEAGGVPGANAATTAIASALFDTADLQHGMASFLADGPGKATFIGE</sequence>
<evidence type="ECO:0000313" key="1">
    <source>
        <dbReference type="EMBL" id="RQN02423.1"/>
    </source>
</evidence>
<dbReference type="InterPro" id="IPR001753">
    <property type="entry name" value="Enoyl-CoA_hydra/iso"/>
</dbReference>
<dbReference type="EMBL" id="RQJX01000021">
    <property type="protein sequence ID" value="RQN02423.1"/>
    <property type="molecule type" value="Genomic_DNA"/>
</dbReference>
<protein>
    <submittedName>
        <fullName evidence="1">Enoyl-CoA hydratase/isomerase family protein</fullName>
    </submittedName>
</protein>
<gene>
    <name evidence="1" type="ORF">EHW97_13570</name>
</gene>
<comment type="caution">
    <text evidence="1">The sequence shown here is derived from an EMBL/GenBank/DDBJ whole genome shotgun (WGS) entry which is preliminary data.</text>
</comment>
<keyword evidence="1" id="KW-0413">Isomerase</keyword>
<keyword evidence="2" id="KW-1185">Reference proteome</keyword>
<dbReference type="PANTHER" id="PTHR11941">
    <property type="entry name" value="ENOYL-COA HYDRATASE-RELATED"/>
    <property type="match status" value="1"/>
</dbReference>
<evidence type="ECO:0000313" key="2">
    <source>
        <dbReference type="Proteomes" id="UP000275225"/>
    </source>
</evidence>
<dbReference type="Pfam" id="PF00378">
    <property type="entry name" value="ECH_1"/>
    <property type="match status" value="1"/>
</dbReference>
<dbReference type="OrthoDB" id="8452484at2"/>